<comment type="caution">
    <text evidence="1">The sequence shown here is derived from an EMBL/GenBank/DDBJ whole genome shotgun (WGS) entry which is preliminary data.</text>
</comment>
<proteinExistence type="predicted"/>
<dbReference type="AlphaFoldDB" id="A0ABD7GIU1"/>
<dbReference type="PANTHER" id="PTHR34547:SF1">
    <property type="entry name" value="YACP-LIKE NYN DOMAIN PROTEIN"/>
    <property type="match status" value="1"/>
</dbReference>
<dbReference type="Pfam" id="PF05991">
    <property type="entry name" value="NYN_YacP"/>
    <property type="match status" value="1"/>
</dbReference>
<organism evidence="1 2">
    <name type="scientific">Eggerthella lenta</name>
    <name type="common">Eubacterium lentum</name>
    <dbReference type="NCBI Taxonomy" id="84112"/>
    <lineage>
        <taxon>Bacteria</taxon>
        <taxon>Bacillati</taxon>
        <taxon>Actinomycetota</taxon>
        <taxon>Coriobacteriia</taxon>
        <taxon>Eggerthellales</taxon>
        <taxon>Eggerthellaceae</taxon>
        <taxon>Eggerthella</taxon>
    </lineage>
</organism>
<protein>
    <submittedName>
        <fullName evidence="1">RNA-binding protein</fullName>
    </submittedName>
</protein>
<dbReference type="PANTHER" id="PTHR34547">
    <property type="entry name" value="YACP-LIKE NYN DOMAIN PROTEIN"/>
    <property type="match status" value="1"/>
</dbReference>
<reference evidence="1 2" key="1">
    <citation type="journal article" date="2018" name="Elife">
        <title>Discovery and characterization of a prevalent human gut bacterial enzyme sufficient for the inactivation of a family of plant toxins.</title>
        <authorList>
            <person name="Koppel N."/>
            <person name="Bisanz J.E."/>
            <person name="Pandelia M.E."/>
            <person name="Turnbaugh P.J."/>
            <person name="Balskus E.P."/>
        </authorList>
    </citation>
    <scope>NUCLEOTIDE SEQUENCE [LARGE SCALE GENOMIC DNA]</scope>
    <source>
        <strain evidence="1 2">16A</strain>
    </source>
</reference>
<dbReference type="Proteomes" id="UP000253915">
    <property type="component" value="Unassembled WGS sequence"/>
</dbReference>
<dbReference type="InterPro" id="IPR010298">
    <property type="entry name" value="YacP-like"/>
</dbReference>
<dbReference type="CDD" id="cd10912">
    <property type="entry name" value="PIN_YacP-like"/>
    <property type="match status" value="1"/>
</dbReference>
<evidence type="ECO:0000313" key="2">
    <source>
        <dbReference type="Proteomes" id="UP000253915"/>
    </source>
</evidence>
<accession>A0ABD7GIU1</accession>
<dbReference type="RefSeq" id="WP_114526779.1">
    <property type="nucleotide sequence ID" value="NZ_CABMOO010000009.1"/>
</dbReference>
<gene>
    <name evidence="1" type="ORF">C1853_07210</name>
</gene>
<name>A0ABD7GIU1_EGGLN</name>
<dbReference type="EMBL" id="PPUQ01000008">
    <property type="protein sequence ID" value="RDC38509.1"/>
    <property type="molecule type" value="Genomic_DNA"/>
</dbReference>
<evidence type="ECO:0000313" key="1">
    <source>
        <dbReference type="EMBL" id="RDC38509.1"/>
    </source>
</evidence>
<sequence>MTGNGTAGRQQLLIVDGYNVLRSGSRYRNAPDEDYTDDTFNAAREMLINDVVNYAGGDYKAVIVFDGAKNAFSDGEAETVGGVRIVFSPAGQSADKVIEKLAHDARERQVETLVVTSDATIQDTTFGFGVDRMSADGFSREVGMYYEEARLDETPKVAQKNTVASRIDPVTLAKLKALRDGAGR</sequence>